<evidence type="ECO:0000313" key="4">
    <source>
        <dbReference type="Proteomes" id="UP001597402"/>
    </source>
</evidence>
<accession>A0ABW4XC46</accession>
<feature type="transmembrane region" description="Helical" evidence="2">
    <location>
        <begin position="12"/>
        <end position="29"/>
    </location>
</feature>
<keyword evidence="4" id="KW-1185">Reference proteome</keyword>
<keyword evidence="2" id="KW-0472">Membrane</keyword>
<dbReference type="Proteomes" id="UP001597402">
    <property type="component" value="Unassembled WGS sequence"/>
</dbReference>
<gene>
    <name evidence="3" type="ORF">ACFSHS_10045</name>
</gene>
<feature type="compositionally biased region" description="Basic and acidic residues" evidence="1">
    <location>
        <begin position="62"/>
        <end position="91"/>
    </location>
</feature>
<evidence type="ECO:0000256" key="2">
    <source>
        <dbReference type="SAM" id="Phobius"/>
    </source>
</evidence>
<dbReference type="EMBL" id="JBHUHP010000009">
    <property type="protein sequence ID" value="MFD2091909.1"/>
    <property type="molecule type" value="Genomic_DNA"/>
</dbReference>
<evidence type="ECO:0008006" key="5">
    <source>
        <dbReference type="Google" id="ProtNLM"/>
    </source>
</evidence>
<reference evidence="4" key="1">
    <citation type="journal article" date="2019" name="Int. J. Syst. Evol. Microbiol.">
        <title>The Global Catalogue of Microorganisms (GCM) 10K type strain sequencing project: providing services to taxonomists for standard genome sequencing and annotation.</title>
        <authorList>
            <consortium name="The Broad Institute Genomics Platform"/>
            <consortium name="The Broad Institute Genome Sequencing Center for Infectious Disease"/>
            <person name="Wu L."/>
            <person name="Ma J."/>
        </authorList>
    </citation>
    <scope>NUCLEOTIDE SEQUENCE [LARGE SCALE GENOMIC DNA]</scope>
    <source>
        <strain evidence="4">JCM 3338</strain>
    </source>
</reference>
<feature type="transmembrane region" description="Helical" evidence="2">
    <location>
        <begin position="35"/>
        <end position="52"/>
    </location>
</feature>
<proteinExistence type="predicted"/>
<organism evidence="3 4">
    <name type="scientific">Blastococcus deserti</name>
    <dbReference type="NCBI Taxonomy" id="2259033"/>
    <lineage>
        <taxon>Bacteria</taxon>
        <taxon>Bacillati</taxon>
        <taxon>Actinomycetota</taxon>
        <taxon>Actinomycetes</taxon>
        <taxon>Geodermatophilales</taxon>
        <taxon>Geodermatophilaceae</taxon>
        <taxon>Blastococcus</taxon>
    </lineage>
</organism>
<sequence>MSRHDPQEARTLGLWTAAWLGGLLLAGVLRLGDLSLQWPVLLVPVLWALVALRPRGGRRRRGSDPRDDLGHRTDTVERPALRPPDWPDRRR</sequence>
<dbReference type="RefSeq" id="WP_376874731.1">
    <property type="nucleotide sequence ID" value="NZ_JBHUHP010000009.1"/>
</dbReference>
<evidence type="ECO:0000256" key="1">
    <source>
        <dbReference type="SAM" id="MobiDB-lite"/>
    </source>
</evidence>
<keyword evidence="2" id="KW-0812">Transmembrane</keyword>
<feature type="region of interest" description="Disordered" evidence="1">
    <location>
        <begin position="56"/>
        <end position="91"/>
    </location>
</feature>
<comment type="caution">
    <text evidence="3">The sequence shown here is derived from an EMBL/GenBank/DDBJ whole genome shotgun (WGS) entry which is preliminary data.</text>
</comment>
<evidence type="ECO:0000313" key="3">
    <source>
        <dbReference type="EMBL" id="MFD2091909.1"/>
    </source>
</evidence>
<keyword evidence="2" id="KW-1133">Transmembrane helix</keyword>
<protein>
    <recommendedName>
        <fullName evidence="5">DUF5668 domain-containing protein</fullName>
    </recommendedName>
</protein>
<name>A0ABW4XC46_9ACTN</name>